<evidence type="ECO:0000256" key="1">
    <source>
        <dbReference type="SAM" id="Phobius"/>
    </source>
</evidence>
<sequence length="312" mass="36424">MSSMIPLFAARQFSPKQLAIVRRAALQVKRRVWYLNVILFSLILYTSYYLPYKYVRVQGRCESNWIQLNKDGSASQQGTICCSDDTASISPCYRGMELSKIAVSVKGAWVFPFLPLIINYISVILGPKPSLEHIRVLTRRALLYAGIMLFRLMVLYKLLNGVEKRIVPFILPNHDAKKSCWYRFLRHDQKCVDAFDFSDHLILLVTHYIAIPLFEWFALAIESPRLWYNNLRIVVLRLSVFMELITAVYFIYITTKYFHTPLENVIALVLTEICVLYPLYLLSQDRLANFVTKRQLSWLQLQWFVSPPSSFK</sequence>
<feature type="transmembrane region" description="Helical" evidence="1">
    <location>
        <begin position="233"/>
        <end position="253"/>
    </location>
</feature>
<feature type="transmembrane region" description="Helical" evidence="1">
    <location>
        <begin position="141"/>
        <end position="159"/>
    </location>
</feature>
<dbReference type="EMBL" id="FR824068">
    <property type="protein sequence ID" value="CCA16556.1"/>
    <property type="molecule type" value="Genomic_DNA"/>
</dbReference>
<keyword evidence="1" id="KW-1133">Transmembrane helix</keyword>
<keyword evidence="1" id="KW-0472">Membrane</keyword>
<feature type="transmembrane region" description="Helical" evidence="1">
    <location>
        <begin position="201"/>
        <end position="221"/>
    </location>
</feature>
<gene>
    <name evidence="2" type="primary">AlNc14C23G2319</name>
    <name evidence="2" type="ORF">ALNC14_026990</name>
</gene>
<feature type="transmembrane region" description="Helical" evidence="1">
    <location>
        <begin position="101"/>
        <end position="121"/>
    </location>
</feature>
<dbReference type="HOGENOM" id="CLU_922784_0_0_1"/>
<reference evidence="2" key="2">
    <citation type="submission" date="2011-02" db="EMBL/GenBank/DDBJ databases">
        <authorList>
            <person name="MacLean D."/>
        </authorList>
    </citation>
    <scope>NUCLEOTIDE SEQUENCE</scope>
</reference>
<protein>
    <submittedName>
        <fullName evidence="2">Uncharacterized protein AlNc14C23G2319</fullName>
    </submittedName>
</protein>
<name>F0W614_9STRA</name>
<organism evidence="2">
    <name type="scientific">Albugo laibachii Nc14</name>
    <dbReference type="NCBI Taxonomy" id="890382"/>
    <lineage>
        <taxon>Eukaryota</taxon>
        <taxon>Sar</taxon>
        <taxon>Stramenopiles</taxon>
        <taxon>Oomycota</taxon>
        <taxon>Peronosporomycetes</taxon>
        <taxon>Albuginales</taxon>
        <taxon>Albuginaceae</taxon>
        <taxon>Albugo</taxon>
    </lineage>
</organism>
<accession>F0W614</accession>
<evidence type="ECO:0000313" key="2">
    <source>
        <dbReference type="EMBL" id="CCA16556.1"/>
    </source>
</evidence>
<proteinExistence type="predicted"/>
<reference evidence="2" key="1">
    <citation type="journal article" date="2011" name="PLoS Biol.">
        <title>Gene gain and loss during evolution of obligate parasitism in the white rust pathogen of Arabidopsis thaliana.</title>
        <authorList>
            <person name="Kemen E."/>
            <person name="Gardiner A."/>
            <person name="Schultz-Larsen T."/>
            <person name="Kemen A.C."/>
            <person name="Balmuth A.L."/>
            <person name="Robert-Seilaniantz A."/>
            <person name="Bailey K."/>
            <person name="Holub E."/>
            <person name="Studholme D.J."/>
            <person name="Maclean D."/>
            <person name="Jones J.D."/>
        </authorList>
    </citation>
    <scope>NUCLEOTIDE SEQUENCE</scope>
</reference>
<feature type="transmembrane region" description="Helical" evidence="1">
    <location>
        <begin position="32"/>
        <end position="50"/>
    </location>
</feature>
<feature type="transmembrane region" description="Helical" evidence="1">
    <location>
        <begin position="265"/>
        <end position="283"/>
    </location>
</feature>
<dbReference type="AlphaFoldDB" id="F0W614"/>
<keyword evidence="1" id="KW-0812">Transmembrane</keyword>